<keyword evidence="2" id="KW-1133">Transmembrane helix</keyword>
<organism evidence="3 4">
    <name type="scientific">Candidatus Methanofastidiosum methylothiophilum</name>
    <dbReference type="NCBI Taxonomy" id="1705564"/>
    <lineage>
        <taxon>Archaea</taxon>
        <taxon>Methanobacteriati</taxon>
        <taxon>Methanobacteriota</taxon>
        <taxon>Stenosarchaea group</taxon>
        <taxon>Candidatus Methanofastidiosia</taxon>
        <taxon>Candidatus Methanofastidiosales</taxon>
        <taxon>Candidatus Methanofastidiosaceae</taxon>
        <taxon>Candidatus Methanofastidiosum</taxon>
    </lineage>
</organism>
<keyword evidence="2" id="KW-0812">Transmembrane</keyword>
<evidence type="ECO:0000313" key="4">
    <source>
        <dbReference type="Proteomes" id="UP000075578"/>
    </source>
</evidence>
<accession>A0A150J9R1</accession>
<proteinExistence type="predicted"/>
<dbReference type="AlphaFoldDB" id="A0A150J9R1"/>
<reference evidence="3 4" key="1">
    <citation type="journal article" date="2016" name="ISME J.">
        <title>Chasing the elusive Euryarchaeota class WSA2: genomes reveal a uniquely fastidious methyl-reducing methanogen.</title>
        <authorList>
            <person name="Nobu M.K."/>
            <person name="Narihiro T."/>
            <person name="Kuroda K."/>
            <person name="Mei R."/>
            <person name="Liu W.T."/>
        </authorList>
    </citation>
    <scope>NUCLEOTIDE SEQUENCE [LARGE SCALE GENOMIC DNA]</scope>
    <source>
        <strain evidence="3">U1lsi0528_Bin089</strain>
    </source>
</reference>
<evidence type="ECO:0008006" key="5">
    <source>
        <dbReference type="Google" id="ProtNLM"/>
    </source>
</evidence>
<evidence type="ECO:0000256" key="2">
    <source>
        <dbReference type="SAM" id="Phobius"/>
    </source>
</evidence>
<keyword evidence="2" id="KW-0472">Membrane</keyword>
<dbReference type="Proteomes" id="UP000075578">
    <property type="component" value="Unassembled WGS sequence"/>
</dbReference>
<keyword evidence="1" id="KW-0175">Coiled coil</keyword>
<sequence>MDRKDLGKILIIISIIGLIFTVSISSFTLITLNNTYEKALPLFDKIDVMKNYINTFDENLDEFDTYLKDIDTDYYLQKLSDIRSFANTLNSFGLGSLVSGFNEDIAKVEIIITNIEELKLNLDFAKRDFSNIKASLSEYDILKENIISFIGLLRTYIIATATYGILISGLLLYAGYYILNLNKL</sequence>
<name>A0A150J9R1_9EURY</name>
<feature type="transmembrane region" description="Helical" evidence="2">
    <location>
        <begin position="156"/>
        <end position="179"/>
    </location>
</feature>
<feature type="coiled-coil region" evidence="1">
    <location>
        <begin position="108"/>
        <end position="135"/>
    </location>
</feature>
<protein>
    <recommendedName>
        <fullName evidence="5">Four helix bundle sensory module for signal transduction</fullName>
    </recommendedName>
</protein>
<evidence type="ECO:0000313" key="3">
    <source>
        <dbReference type="EMBL" id="KYC53941.1"/>
    </source>
</evidence>
<dbReference type="EMBL" id="LNGD01000008">
    <property type="protein sequence ID" value="KYC53941.1"/>
    <property type="molecule type" value="Genomic_DNA"/>
</dbReference>
<comment type="caution">
    <text evidence="3">The sequence shown here is derived from an EMBL/GenBank/DDBJ whole genome shotgun (WGS) entry which is preliminary data.</text>
</comment>
<evidence type="ECO:0000256" key="1">
    <source>
        <dbReference type="SAM" id="Coils"/>
    </source>
</evidence>
<gene>
    <name evidence="3" type="ORF">AMQ74_00263</name>
</gene>
<feature type="transmembrane region" description="Helical" evidence="2">
    <location>
        <begin position="9"/>
        <end position="32"/>
    </location>
</feature>